<protein>
    <submittedName>
        <fullName evidence="4">Class II aldolase/adducin family protein</fullName>
    </submittedName>
</protein>
<gene>
    <name evidence="4" type="ORF">JW498_09735</name>
</gene>
<name>A0ABS2W7T5_9GAMM</name>
<sequence>MLASNQRQRVVDLCVDLSQRGFLAGTGGNVALRIDAELIAVTPSAIDYLSMTAADVCVVRLSDLEKVDGQRDPSVETGLHAQLLRQRPEVNCSIHTHQPIASACTLLGKPLHVTEAKARQRLGRRVPMIGYMPSGTGLLAGMVKRAIRSDSNAYLMRNHGVLCCGDSIESAIEAVETLESQALAWLRKGMSTHAHNHPEQADTLQRVRAVLGGIS</sequence>
<organism evidence="4 5">
    <name type="scientific">Amphritea pacifica</name>
    <dbReference type="NCBI Taxonomy" id="2811233"/>
    <lineage>
        <taxon>Bacteria</taxon>
        <taxon>Pseudomonadati</taxon>
        <taxon>Pseudomonadota</taxon>
        <taxon>Gammaproteobacteria</taxon>
        <taxon>Oceanospirillales</taxon>
        <taxon>Oceanospirillaceae</taxon>
        <taxon>Amphritea</taxon>
    </lineage>
</organism>
<dbReference type="SMART" id="SM01007">
    <property type="entry name" value="Aldolase_II"/>
    <property type="match status" value="1"/>
</dbReference>
<evidence type="ECO:0000256" key="2">
    <source>
        <dbReference type="ARBA" id="ARBA00023239"/>
    </source>
</evidence>
<dbReference type="InterPro" id="IPR050197">
    <property type="entry name" value="Aldolase_class_II_sugar_metab"/>
</dbReference>
<keyword evidence="1" id="KW-0479">Metal-binding</keyword>
<dbReference type="PANTHER" id="PTHR22789">
    <property type="entry name" value="FUCULOSE PHOSPHATE ALDOLASE"/>
    <property type="match status" value="1"/>
</dbReference>
<dbReference type="Pfam" id="PF00596">
    <property type="entry name" value="Aldolase_II"/>
    <property type="match status" value="1"/>
</dbReference>
<comment type="caution">
    <text evidence="4">The sequence shown here is derived from an EMBL/GenBank/DDBJ whole genome shotgun (WGS) entry which is preliminary data.</text>
</comment>
<dbReference type="InterPro" id="IPR001303">
    <property type="entry name" value="Aldolase_II/adducin_N"/>
</dbReference>
<dbReference type="Gene3D" id="3.40.225.10">
    <property type="entry name" value="Class II aldolase/adducin N-terminal domain"/>
    <property type="match status" value="1"/>
</dbReference>
<dbReference type="EMBL" id="JAFFZP010000012">
    <property type="protein sequence ID" value="MBN0987643.1"/>
    <property type="molecule type" value="Genomic_DNA"/>
</dbReference>
<dbReference type="RefSeq" id="WP_205212362.1">
    <property type="nucleotide sequence ID" value="NZ_JAFFZO010000052.1"/>
</dbReference>
<evidence type="ECO:0000259" key="3">
    <source>
        <dbReference type="SMART" id="SM01007"/>
    </source>
</evidence>
<proteinExistence type="predicted"/>
<keyword evidence="2" id="KW-0456">Lyase</keyword>
<evidence type="ECO:0000256" key="1">
    <source>
        <dbReference type="ARBA" id="ARBA00022723"/>
    </source>
</evidence>
<dbReference type="SUPFAM" id="SSF53639">
    <property type="entry name" value="AraD/HMP-PK domain-like"/>
    <property type="match status" value="1"/>
</dbReference>
<dbReference type="PANTHER" id="PTHR22789:SF0">
    <property type="entry name" value="3-OXO-TETRONATE 4-PHOSPHATE DECARBOXYLASE-RELATED"/>
    <property type="match status" value="1"/>
</dbReference>
<evidence type="ECO:0000313" key="4">
    <source>
        <dbReference type="EMBL" id="MBN0987643.1"/>
    </source>
</evidence>
<reference evidence="4 5" key="1">
    <citation type="submission" date="2021-02" db="EMBL/GenBank/DDBJ databases">
        <title>A novel species of genus Amphritea isolated from a fishpond in China.</title>
        <authorList>
            <person name="Lu H."/>
        </authorList>
    </citation>
    <scope>NUCLEOTIDE SEQUENCE [LARGE SCALE GENOMIC DNA]</scope>
    <source>
        <strain evidence="4 5">RP18W</strain>
    </source>
</reference>
<feature type="domain" description="Class II aldolase/adducin N-terminal" evidence="3">
    <location>
        <begin position="8"/>
        <end position="186"/>
    </location>
</feature>
<dbReference type="Proteomes" id="UP000760472">
    <property type="component" value="Unassembled WGS sequence"/>
</dbReference>
<accession>A0ABS2W7T5</accession>
<evidence type="ECO:0000313" key="5">
    <source>
        <dbReference type="Proteomes" id="UP000760472"/>
    </source>
</evidence>
<dbReference type="InterPro" id="IPR036409">
    <property type="entry name" value="Aldolase_II/adducin_N_sf"/>
</dbReference>
<keyword evidence="5" id="KW-1185">Reference proteome</keyword>